<reference evidence="2 3" key="1">
    <citation type="submission" date="2019-07" db="EMBL/GenBank/DDBJ databases">
        <title>Whole genome shotgun sequence of Microvirga aerophila NBRC 106136.</title>
        <authorList>
            <person name="Hosoyama A."/>
            <person name="Uohara A."/>
            <person name="Ohji S."/>
            <person name="Ichikawa N."/>
        </authorList>
    </citation>
    <scope>NUCLEOTIDE SEQUENCE [LARGE SCALE GENOMIC DNA]</scope>
    <source>
        <strain evidence="2 3">NBRC 106136</strain>
    </source>
</reference>
<evidence type="ECO:0000256" key="1">
    <source>
        <dbReference type="SAM" id="MobiDB-lite"/>
    </source>
</evidence>
<comment type="caution">
    <text evidence="2">The sequence shown here is derived from an EMBL/GenBank/DDBJ whole genome shotgun (WGS) entry which is preliminary data.</text>
</comment>
<name>A0A512BRV6_9HYPH</name>
<proteinExistence type="predicted"/>
<accession>A0A512BRV6</accession>
<gene>
    <name evidence="2" type="ORF">MAE02_23410</name>
</gene>
<protein>
    <submittedName>
        <fullName evidence="2">Uncharacterized protein</fullName>
    </submittedName>
</protein>
<sequence>MTADNTPARPQPPVYQDARIKRHPPGHDILTTLNNLGMLFAKRPLALGESEQDYDDFLRKVSITVQPGDIIETLWVKDIVDLRWETMRLRRAQASLLMSAARVVLANLLRIEDAGLIDGIRVFTLPDLLKGFADGDDQAVAEVGRVLARRGTDWDMIMAQALVDKLNEIGAIERMIAGADARRSKVLQEIDRRRDAFARRLRAAGAVTPHGDIRSPG</sequence>
<dbReference type="AlphaFoldDB" id="A0A512BRV6"/>
<dbReference type="EMBL" id="BJYU01000026">
    <property type="protein sequence ID" value="GEO14645.1"/>
    <property type="molecule type" value="Genomic_DNA"/>
</dbReference>
<dbReference type="Proteomes" id="UP000321085">
    <property type="component" value="Unassembled WGS sequence"/>
</dbReference>
<organism evidence="2 3">
    <name type="scientific">Microvirga aerophila</name>
    <dbReference type="NCBI Taxonomy" id="670291"/>
    <lineage>
        <taxon>Bacteria</taxon>
        <taxon>Pseudomonadati</taxon>
        <taxon>Pseudomonadota</taxon>
        <taxon>Alphaproteobacteria</taxon>
        <taxon>Hyphomicrobiales</taxon>
        <taxon>Methylobacteriaceae</taxon>
        <taxon>Microvirga</taxon>
    </lineage>
</organism>
<dbReference type="RefSeq" id="WP_147021754.1">
    <property type="nucleotide sequence ID" value="NZ_BJYU01000026.1"/>
</dbReference>
<keyword evidence="3" id="KW-1185">Reference proteome</keyword>
<evidence type="ECO:0000313" key="3">
    <source>
        <dbReference type="Proteomes" id="UP000321085"/>
    </source>
</evidence>
<feature type="region of interest" description="Disordered" evidence="1">
    <location>
        <begin position="1"/>
        <end position="21"/>
    </location>
</feature>
<evidence type="ECO:0000313" key="2">
    <source>
        <dbReference type="EMBL" id="GEO14645.1"/>
    </source>
</evidence>